<dbReference type="GO" id="GO:0008270">
    <property type="term" value="F:zinc ion binding"/>
    <property type="evidence" value="ECO:0007669"/>
    <property type="project" value="UniProtKB-UniRule"/>
</dbReference>
<dbReference type="PROSITE" id="PS00028">
    <property type="entry name" value="ZINC_FINGER_C2H2_1"/>
    <property type="match status" value="14"/>
</dbReference>
<evidence type="ECO:0000256" key="6">
    <source>
        <dbReference type="ARBA" id="ARBA00022771"/>
    </source>
</evidence>
<dbReference type="GO" id="GO:0000981">
    <property type="term" value="F:DNA-binding transcription factor activity, RNA polymerase II-specific"/>
    <property type="evidence" value="ECO:0007669"/>
    <property type="project" value="TreeGrafter"/>
</dbReference>
<dbReference type="PANTHER" id="PTHR24394">
    <property type="entry name" value="ZINC FINGER PROTEIN"/>
    <property type="match status" value="1"/>
</dbReference>
<name>A0A834J344_RHYFE</name>
<feature type="domain" description="C2H2-type" evidence="15">
    <location>
        <begin position="708"/>
        <end position="735"/>
    </location>
</feature>
<evidence type="ECO:0000256" key="8">
    <source>
        <dbReference type="ARBA" id="ARBA00023015"/>
    </source>
</evidence>
<dbReference type="Pfam" id="PF00096">
    <property type="entry name" value="zf-C2H2"/>
    <property type="match status" value="10"/>
</dbReference>
<dbReference type="PROSITE" id="PS50157">
    <property type="entry name" value="ZINC_FINGER_C2H2_2"/>
    <property type="match status" value="14"/>
</dbReference>
<reference evidence="17" key="1">
    <citation type="submission" date="2020-08" db="EMBL/GenBank/DDBJ databases">
        <title>Genome sequencing and assembly of the red palm weevil Rhynchophorus ferrugineus.</title>
        <authorList>
            <person name="Dias G.B."/>
            <person name="Bergman C.M."/>
            <person name="Manee M."/>
        </authorList>
    </citation>
    <scope>NUCLEOTIDE SEQUENCE</scope>
    <source>
        <strain evidence="17">AA-2017</strain>
        <tissue evidence="17">Whole larva</tissue>
    </source>
</reference>
<evidence type="ECO:0000256" key="14">
    <source>
        <dbReference type="SAM" id="MobiDB-lite"/>
    </source>
</evidence>
<dbReference type="SUPFAM" id="SSF57716">
    <property type="entry name" value="Glucocorticoid receptor-like (DNA-binding domain)"/>
    <property type="match status" value="1"/>
</dbReference>
<proteinExistence type="inferred from homology"/>
<dbReference type="OrthoDB" id="8117402at2759"/>
<dbReference type="Gene3D" id="3.30.160.60">
    <property type="entry name" value="Classic Zinc Finger"/>
    <property type="match status" value="10"/>
</dbReference>
<dbReference type="Proteomes" id="UP000625711">
    <property type="component" value="Unassembled WGS sequence"/>
</dbReference>
<dbReference type="SMART" id="SM00355">
    <property type="entry name" value="ZnF_C2H2"/>
    <property type="match status" value="16"/>
</dbReference>
<feature type="binding site" evidence="13">
    <location>
        <position position="17"/>
    </location>
    <ligand>
        <name>Zn(2+)</name>
        <dbReference type="ChEBI" id="CHEBI:29105"/>
    </ligand>
</feature>
<feature type="domain" description="C2H2-type" evidence="15">
    <location>
        <begin position="616"/>
        <end position="643"/>
    </location>
</feature>
<dbReference type="Pfam" id="PF13912">
    <property type="entry name" value="zf-C2H2_6"/>
    <property type="match status" value="1"/>
</dbReference>
<evidence type="ECO:0000259" key="15">
    <source>
        <dbReference type="PROSITE" id="PS50157"/>
    </source>
</evidence>
<evidence type="ECO:0000256" key="2">
    <source>
        <dbReference type="ARBA" id="ARBA00004123"/>
    </source>
</evidence>
<feature type="domain" description="C2H2-type" evidence="15">
    <location>
        <begin position="193"/>
        <end position="220"/>
    </location>
</feature>
<keyword evidence="8" id="KW-0805">Transcription regulation</keyword>
<dbReference type="Pfam" id="PF07776">
    <property type="entry name" value="zf-AD"/>
    <property type="match status" value="1"/>
</dbReference>
<feature type="domain" description="C2H2-type" evidence="15">
    <location>
        <begin position="164"/>
        <end position="191"/>
    </location>
</feature>
<dbReference type="InterPro" id="IPR012934">
    <property type="entry name" value="Znf_AD"/>
</dbReference>
<dbReference type="GO" id="GO:1990837">
    <property type="term" value="F:sequence-specific double-stranded DNA binding"/>
    <property type="evidence" value="ECO:0007669"/>
    <property type="project" value="UniProtKB-ARBA"/>
</dbReference>
<feature type="domain" description="C2H2-type" evidence="15">
    <location>
        <begin position="820"/>
        <end position="849"/>
    </location>
</feature>
<keyword evidence="18" id="KW-1185">Reference proteome</keyword>
<keyword evidence="11" id="KW-0539">Nucleus</keyword>
<keyword evidence="9" id="KW-0238">DNA-binding</keyword>
<dbReference type="FunFam" id="3.30.160.60:FF:000303">
    <property type="entry name" value="Zinc finger protein 41"/>
    <property type="match status" value="1"/>
</dbReference>
<sequence>MISEDIQLMIDKICRSCMCQRAEMYNVFEKTAGSTDEPILLSDMLTACTSLEVVAGDGLPFLLCITCESKLNSAFEFKQQCEKSDSALREIANKADSQSKKEESIIIQPDVHEDIFEDDEDDLPLAKRFKTDIAALTCVYCLQVLPSRKGLQNHIKSHIGDNLRYCPICPTKYNRGNHLMRHIKTHDKEGNKVSCKICFEKFSLAVDLFKHMRKHIDEVQKKCLQEQEKEKIILEIKHEKDDDLVKNEIDRSIELEAETYLKENQHDNINNTIDEVDVIQPEEDNIDKNIKSKDEETMDIPLSQFPFSDDDHDNDNEHIEQDNDDDVDFVYKDYEDKTNEESTEVQPKRKRGRPKKKDSTLYECKECHKILTTYCGLRIHLRRHTGADLASCKLCDKSFTKQSHLNRHLKAHGILSNKNVSKGDKKIRECEFCDRKFKYKKSFLHHMQVEHGMSDIESELEKSELEFSNNHNELRIHEEMNTNCRNNGDSLPNQSLTKVLENEEFGVPGLEDISTKQGNDENRETNGEPLVEVIEKLDGNEEFVASTVEDVDSKRKMKVHSCHVCEAQFAKANHLTRHMTLHRAVLTHKCDRCDQAFYTEDLLKQHIEQQHINKPYICTTCNKPFSRGEHLIRHLKLHQALTDEGQHKCSICELLFARSDLLARHTKTHLMQDKRHVCNECGKAFNRLDNLKTHQRIHTGLKDNSKLHLCVYCGKEFNNSSNMIVHMRRHTGERPYKCNVCGKGFPRSHDLKCHERTHSGEKPYLCTLCGKSFNKSNKLLRHSRVHTGERPYVCSICTRAFTQSNDLALHMRRHTGARPYACGVCPARFIQSGQLKNHRRATGHWMETQPDLKGGHRVEPVTTAVEPMPIKFKTFGKNRPVKIEDDTLQQQLQQQQVEQTIEQQPQLTHLQGQPQRILMGIMSNIKLPNDGQPLIIDGNKLVELPGGQLGLVTLPTVIQGANGEEIKLKTEIGSFNIAQVDELDKNDIVSTSGTFHEGDSVTFSTVQTSTTYTSAENFTFQTFN</sequence>
<dbReference type="SUPFAM" id="SSF57667">
    <property type="entry name" value="beta-beta-alpha zinc fingers"/>
    <property type="match status" value="8"/>
</dbReference>
<feature type="domain" description="C2H2-type" evidence="15">
    <location>
        <begin position="588"/>
        <end position="616"/>
    </location>
</feature>
<keyword evidence="7 13" id="KW-0862">Zinc</keyword>
<evidence type="ECO:0000313" key="17">
    <source>
        <dbReference type="EMBL" id="KAF7287157.1"/>
    </source>
</evidence>
<feature type="region of interest" description="Disordered" evidence="14">
    <location>
        <begin position="289"/>
        <end position="355"/>
    </location>
</feature>
<evidence type="ECO:0000256" key="1">
    <source>
        <dbReference type="ARBA" id="ARBA00003767"/>
    </source>
</evidence>
<feature type="domain" description="C2H2-type" evidence="15">
    <location>
        <begin position="736"/>
        <end position="763"/>
    </location>
</feature>
<dbReference type="SMART" id="SM00868">
    <property type="entry name" value="zf-AD"/>
    <property type="match status" value="1"/>
</dbReference>
<dbReference type="Gene3D" id="3.40.1800.20">
    <property type="match status" value="1"/>
</dbReference>
<protein>
    <submittedName>
        <fullName evidence="17">Uncharacterized protein</fullName>
    </submittedName>
</protein>
<feature type="domain" description="C2H2-type" evidence="15">
    <location>
        <begin position="792"/>
        <end position="819"/>
    </location>
</feature>
<feature type="domain" description="C2H2-type" evidence="15">
    <location>
        <begin position="560"/>
        <end position="582"/>
    </location>
</feature>
<keyword evidence="5" id="KW-0677">Repeat</keyword>
<keyword evidence="6 12" id="KW-0863">Zinc-finger</keyword>
<evidence type="ECO:0000256" key="5">
    <source>
        <dbReference type="ARBA" id="ARBA00022737"/>
    </source>
</evidence>
<evidence type="ECO:0000256" key="4">
    <source>
        <dbReference type="ARBA" id="ARBA00022723"/>
    </source>
</evidence>
<evidence type="ECO:0000256" key="7">
    <source>
        <dbReference type="ARBA" id="ARBA00022833"/>
    </source>
</evidence>
<dbReference type="GO" id="GO:0005634">
    <property type="term" value="C:nucleus"/>
    <property type="evidence" value="ECO:0007669"/>
    <property type="project" value="UniProtKB-SubCell"/>
</dbReference>
<evidence type="ECO:0000313" key="18">
    <source>
        <dbReference type="Proteomes" id="UP000625711"/>
    </source>
</evidence>
<feature type="domain" description="C2H2-type" evidence="15">
    <location>
        <begin position="647"/>
        <end position="674"/>
    </location>
</feature>
<feature type="binding site" evidence="13">
    <location>
        <position position="14"/>
    </location>
    <ligand>
        <name>Zn(2+)</name>
        <dbReference type="ChEBI" id="CHEBI:29105"/>
    </ligand>
</feature>
<keyword evidence="10" id="KW-0804">Transcription</keyword>
<dbReference type="InterPro" id="IPR036236">
    <property type="entry name" value="Znf_C2H2_sf"/>
</dbReference>
<organism evidence="17 18">
    <name type="scientific">Rhynchophorus ferrugineus</name>
    <name type="common">Red palm weevil</name>
    <name type="synonym">Curculio ferrugineus</name>
    <dbReference type="NCBI Taxonomy" id="354439"/>
    <lineage>
        <taxon>Eukaryota</taxon>
        <taxon>Metazoa</taxon>
        <taxon>Ecdysozoa</taxon>
        <taxon>Arthropoda</taxon>
        <taxon>Hexapoda</taxon>
        <taxon>Insecta</taxon>
        <taxon>Pterygota</taxon>
        <taxon>Neoptera</taxon>
        <taxon>Endopterygota</taxon>
        <taxon>Coleoptera</taxon>
        <taxon>Polyphaga</taxon>
        <taxon>Cucujiformia</taxon>
        <taxon>Curculionidae</taxon>
        <taxon>Dryophthorinae</taxon>
        <taxon>Rhynchophorus</taxon>
    </lineage>
</organism>
<feature type="domain" description="C2H2-type" evidence="15">
    <location>
        <begin position="764"/>
        <end position="791"/>
    </location>
</feature>
<dbReference type="EMBL" id="JAACXV010000016">
    <property type="protein sequence ID" value="KAF7287157.1"/>
    <property type="molecule type" value="Genomic_DNA"/>
</dbReference>
<feature type="binding site" evidence="13">
    <location>
        <position position="67"/>
    </location>
    <ligand>
        <name>Zn(2+)</name>
        <dbReference type="ChEBI" id="CHEBI:29105"/>
    </ligand>
</feature>
<keyword evidence="4 13" id="KW-0479">Metal-binding</keyword>
<evidence type="ECO:0000259" key="16">
    <source>
        <dbReference type="PROSITE" id="PS51915"/>
    </source>
</evidence>
<dbReference type="PROSITE" id="PS51915">
    <property type="entry name" value="ZAD"/>
    <property type="match status" value="1"/>
</dbReference>
<evidence type="ECO:0000256" key="12">
    <source>
        <dbReference type="PROSITE-ProRule" id="PRU00042"/>
    </source>
</evidence>
<comment type="function">
    <text evidence="1">May be involved in transcriptional regulation.</text>
</comment>
<comment type="similarity">
    <text evidence="3">Belongs to the krueppel C2H2-type zinc-finger protein family.</text>
</comment>
<comment type="caution">
    <text evidence="17">The sequence shown here is derived from an EMBL/GenBank/DDBJ whole genome shotgun (WGS) entry which is preliminary data.</text>
</comment>
<feature type="domain" description="C2H2-type" evidence="15">
    <location>
        <begin position="390"/>
        <end position="412"/>
    </location>
</feature>
<feature type="compositionally biased region" description="Basic and acidic residues" evidence="14">
    <location>
        <begin position="329"/>
        <end position="340"/>
    </location>
</feature>
<feature type="domain" description="ZAD" evidence="16">
    <location>
        <begin position="12"/>
        <end position="91"/>
    </location>
</feature>
<feature type="binding site" evidence="13">
    <location>
        <position position="64"/>
    </location>
    <ligand>
        <name>Zn(2+)</name>
        <dbReference type="ChEBI" id="CHEBI:29105"/>
    </ligand>
</feature>
<dbReference type="FunFam" id="3.30.160.60:FF:000446">
    <property type="entry name" value="Zinc finger protein"/>
    <property type="match status" value="1"/>
</dbReference>
<dbReference type="PANTHER" id="PTHR24394:SF29">
    <property type="entry name" value="MYONEURIN"/>
    <property type="match status" value="1"/>
</dbReference>
<feature type="domain" description="C2H2-type" evidence="15">
    <location>
        <begin position="676"/>
        <end position="703"/>
    </location>
</feature>
<evidence type="ECO:0000256" key="9">
    <source>
        <dbReference type="ARBA" id="ARBA00023125"/>
    </source>
</evidence>
<dbReference type="FunFam" id="3.30.160.60:FF:002343">
    <property type="entry name" value="Zinc finger protein 33A"/>
    <property type="match status" value="2"/>
</dbReference>
<evidence type="ECO:0000256" key="13">
    <source>
        <dbReference type="PROSITE-ProRule" id="PRU01263"/>
    </source>
</evidence>
<comment type="subcellular location">
    <subcellularLocation>
        <location evidence="2">Nucleus</location>
    </subcellularLocation>
</comment>
<gene>
    <name evidence="17" type="ORF">GWI33_002528</name>
</gene>
<accession>A0A834J344</accession>
<evidence type="ECO:0000256" key="10">
    <source>
        <dbReference type="ARBA" id="ARBA00023163"/>
    </source>
</evidence>
<dbReference type="FunFam" id="3.30.160.60:FF:000771">
    <property type="entry name" value="zinc finger protein 648"/>
    <property type="match status" value="1"/>
</dbReference>
<dbReference type="InterPro" id="IPR013087">
    <property type="entry name" value="Znf_C2H2_type"/>
</dbReference>
<dbReference type="AlphaFoldDB" id="A0A834J344"/>
<evidence type="ECO:0000256" key="3">
    <source>
        <dbReference type="ARBA" id="ARBA00006991"/>
    </source>
</evidence>
<evidence type="ECO:0000256" key="11">
    <source>
        <dbReference type="ARBA" id="ARBA00023242"/>
    </source>
</evidence>
<feature type="domain" description="C2H2-type" evidence="15">
    <location>
        <begin position="362"/>
        <end position="389"/>
    </location>
</feature>